<evidence type="ECO:0000313" key="10">
    <source>
        <dbReference type="EMBL" id="CCK71298.1"/>
    </source>
</evidence>
<reference evidence="11" key="2">
    <citation type="submission" date="2012-08" db="EMBL/GenBank/DDBJ databases">
        <title>Genome sequence of Kazachstania naganishii.</title>
        <authorList>
            <person name="Gordon J.L."/>
            <person name="Armisen D."/>
            <person name="Proux-Wera E."/>
            <person name="OhEigeartaigh S.S."/>
            <person name="Byrne K.P."/>
            <person name="Wolfe K.H."/>
        </authorList>
    </citation>
    <scope>NUCLEOTIDE SEQUENCE [LARGE SCALE GENOMIC DNA]</scope>
    <source>
        <strain evidence="11">ATCC MYA-139 / BCRC 22969 / CBS 8797 / CCRC 22969 / KCTC 17520 / NBRC 10181 / NCYC 3082</strain>
    </source>
</reference>
<sequence length="530" mass="56814">MLLAPSVLFPLVAVCAAAKDYVGMRFEKKFGDNYAGATKWQRPQMRLAKRNTGYEEITLTNQQSFFSVELDVGTPAQNVTVLVDTGSSDLWITGADNPYCLTYSGSGADSIPRRDRVDCSEYGTFSLEDSSTWSQNSSAPPFYITYGDTTFASGVWGQDHLHLQDVNVTGVSFAVANRTNSTVGVMGIGLPGLETTNSGSRPYTYANFPQVLKNSGATQSALYSLYLNDLEEERGSILFGAVDHSKYTGSMYTLPIINRLQSYGYTTPIQFDITLQGIGLSSSESNGDEVTITSTKMPALLDSGTTMTYLPSNIVSQIAQQLGASMSARFGQYVLPCSNVPENMHLVYDFGGFHINSNLTNYIVQASQTLCILGLFPRDSNTAILGDTFLTDAYVVYDLENLQIGLAQAKFGVSDSDAKIDIVTGSAGIPSAQRAPDYSSTWSTSVGTVTTGGNIFTLNPHETAVLISSVSGSGVVTQTVTRRTSTATSTSTQTTGTTGTTTVRRNDAIALSGNHGWIMAAAAFCCSFLY</sequence>
<keyword evidence="3 8" id="KW-0732">Signal</keyword>
<keyword evidence="5 7" id="KW-0378">Hydrolase</keyword>
<keyword evidence="2 7" id="KW-0645">Protease</keyword>
<accession>J7RNV1</accession>
<dbReference type="GO" id="GO:0031505">
    <property type="term" value="P:fungal-type cell wall organization"/>
    <property type="evidence" value="ECO:0007669"/>
    <property type="project" value="EnsemblFungi"/>
</dbReference>
<proteinExistence type="inferred from homology"/>
<dbReference type="FunFam" id="2.40.70.10:FF:000011">
    <property type="entry name" value="Aspartic protease"/>
    <property type="match status" value="1"/>
</dbReference>
<dbReference type="Pfam" id="PF00026">
    <property type="entry name" value="Asp"/>
    <property type="match status" value="1"/>
</dbReference>
<dbReference type="HOGENOM" id="CLU_013253_9_1_1"/>
<evidence type="ECO:0000313" key="11">
    <source>
        <dbReference type="Proteomes" id="UP000006310"/>
    </source>
</evidence>
<evidence type="ECO:0000256" key="3">
    <source>
        <dbReference type="ARBA" id="ARBA00022729"/>
    </source>
</evidence>
<dbReference type="GO" id="GO:0001402">
    <property type="term" value="P:signal transduction involved in filamentous growth"/>
    <property type="evidence" value="ECO:0007669"/>
    <property type="project" value="EnsemblFungi"/>
</dbReference>
<feature type="domain" description="Peptidase A1" evidence="9">
    <location>
        <begin position="66"/>
        <end position="407"/>
    </location>
</feature>
<dbReference type="eggNOG" id="KOG1339">
    <property type="taxonomic scope" value="Eukaryota"/>
</dbReference>
<feature type="active site" evidence="6">
    <location>
        <position position="302"/>
    </location>
</feature>
<dbReference type="PANTHER" id="PTHR47966:SF65">
    <property type="entry name" value="ASPARTIC-TYPE ENDOPEPTIDASE"/>
    <property type="match status" value="1"/>
</dbReference>
<dbReference type="EMBL" id="HE978320">
    <property type="protein sequence ID" value="CCK71298.1"/>
    <property type="molecule type" value="Genomic_DNA"/>
</dbReference>
<evidence type="ECO:0000256" key="8">
    <source>
        <dbReference type="SAM" id="SignalP"/>
    </source>
</evidence>
<dbReference type="InterPro" id="IPR001969">
    <property type="entry name" value="Aspartic_peptidase_AS"/>
</dbReference>
<dbReference type="OMA" id="QFGCNST"/>
<dbReference type="KEGG" id="kng:KNAG_0G02410"/>
<evidence type="ECO:0000256" key="5">
    <source>
        <dbReference type="ARBA" id="ARBA00022801"/>
    </source>
</evidence>
<protein>
    <recommendedName>
        <fullName evidence="9">Peptidase A1 domain-containing protein</fullName>
    </recommendedName>
</protein>
<dbReference type="CDD" id="cd05474">
    <property type="entry name" value="SAP_like"/>
    <property type="match status" value="1"/>
</dbReference>
<dbReference type="GO" id="GO:0005886">
    <property type="term" value="C:plasma membrane"/>
    <property type="evidence" value="ECO:0007669"/>
    <property type="project" value="EnsemblFungi"/>
</dbReference>
<dbReference type="MEROPS" id="A01.030"/>
<dbReference type="GO" id="GO:0007323">
    <property type="term" value="P:peptide pheromone maturation"/>
    <property type="evidence" value="ECO:0007669"/>
    <property type="project" value="EnsemblFungi"/>
</dbReference>
<evidence type="ECO:0000256" key="7">
    <source>
        <dbReference type="RuleBase" id="RU000454"/>
    </source>
</evidence>
<evidence type="ECO:0000256" key="6">
    <source>
        <dbReference type="PIRSR" id="PIRSR601461-1"/>
    </source>
</evidence>
<dbReference type="PROSITE" id="PS00141">
    <property type="entry name" value="ASP_PROTEASE"/>
    <property type="match status" value="2"/>
</dbReference>
<keyword evidence="4 7" id="KW-0064">Aspartyl protease</keyword>
<dbReference type="OrthoDB" id="771136at2759"/>
<dbReference type="SUPFAM" id="SSF50630">
    <property type="entry name" value="Acid proteases"/>
    <property type="match status" value="1"/>
</dbReference>
<evidence type="ECO:0000259" key="9">
    <source>
        <dbReference type="PROSITE" id="PS51767"/>
    </source>
</evidence>
<dbReference type="GO" id="GO:0016485">
    <property type="term" value="P:protein processing"/>
    <property type="evidence" value="ECO:0007669"/>
    <property type="project" value="EnsemblFungi"/>
</dbReference>
<dbReference type="InterPro" id="IPR033121">
    <property type="entry name" value="PEPTIDASE_A1"/>
</dbReference>
<dbReference type="InterPro" id="IPR001461">
    <property type="entry name" value="Aspartic_peptidase_A1"/>
</dbReference>
<dbReference type="GO" id="GO:0004190">
    <property type="term" value="F:aspartic-type endopeptidase activity"/>
    <property type="evidence" value="ECO:0007669"/>
    <property type="project" value="UniProtKB-KW"/>
</dbReference>
<dbReference type="Proteomes" id="UP000006310">
    <property type="component" value="Chromosome 7"/>
</dbReference>
<dbReference type="PROSITE" id="PS51767">
    <property type="entry name" value="PEPTIDASE_A1"/>
    <property type="match status" value="1"/>
</dbReference>
<gene>
    <name evidence="10" type="primary">KNAG0G02410</name>
    <name evidence="10" type="ordered locus">KNAG_0G02410</name>
</gene>
<evidence type="ECO:0000256" key="1">
    <source>
        <dbReference type="ARBA" id="ARBA00007447"/>
    </source>
</evidence>
<dbReference type="FunFam" id="2.40.70.10:FF:000023">
    <property type="entry name" value="Aspartic protease"/>
    <property type="match status" value="1"/>
</dbReference>
<dbReference type="Gene3D" id="2.40.70.10">
    <property type="entry name" value="Acid Proteases"/>
    <property type="match status" value="2"/>
</dbReference>
<keyword evidence="11" id="KW-1185">Reference proteome</keyword>
<feature type="signal peptide" evidence="8">
    <location>
        <begin position="1"/>
        <end position="17"/>
    </location>
</feature>
<comment type="similarity">
    <text evidence="1 7">Belongs to the peptidase A1 family.</text>
</comment>
<feature type="active site" evidence="6">
    <location>
        <position position="84"/>
    </location>
</feature>
<dbReference type="RefSeq" id="XP_022465544.1">
    <property type="nucleotide sequence ID" value="XM_022609115.1"/>
</dbReference>
<organism evidence="10 11">
    <name type="scientific">Huiozyma naganishii (strain ATCC MYA-139 / BCRC 22969 / CBS 8797 / KCTC 17520 / NBRC 10181 / NCYC 3082 / Yp74L-3)</name>
    <name type="common">Yeast</name>
    <name type="synonym">Kazachstania naganishii</name>
    <dbReference type="NCBI Taxonomy" id="1071383"/>
    <lineage>
        <taxon>Eukaryota</taxon>
        <taxon>Fungi</taxon>
        <taxon>Dikarya</taxon>
        <taxon>Ascomycota</taxon>
        <taxon>Saccharomycotina</taxon>
        <taxon>Saccharomycetes</taxon>
        <taxon>Saccharomycetales</taxon>
        <taxon>Saccharomycetaceae</taxon>
        <taxon>Huiozyma</taxon>
    </lineage>
</organism>
<reference evidence="10 11" key="1">
    <citation type="journal article" date="2011" name="Proc. Natl. Acad. Sci. U.S.A.">
        <title>Evolutionary erosion of yeast sex chromosomes by mating-type switching accidents.</title>
        <authorList>
            <person name="Gordon J.L."/>
            <person name="Armisen D."/>
            <person name="Proux-Wera E."/>
            <person name="Oheigeartaigh S.S."/>
            <person name="Byrne K.P."/>
            <person name="Wolfe K.H."/>
        </authorList>
    </citation>
    <scope>NUCLEOTIDE SEQUENCE [LARGE SCALE GENOMIC DNA]</scope>
    <source>
        <strain evidence="11">ATCC MYA-139 / BCRC 22969 / CBS 8797 / CCRC 22969 / KCTC 17520 / NBRC 10181 / NCYC 3082</strain>
    </source>
</reference>
<dbReference type="AlphaFoldDB" id="J7RNV1"/>
<feature type="chain" id="PRO_5003796252" description="Peptidase A1 domain-containing protein" evidence="8">
    <location>
        <begin position="18"/>
        <end position="530"/>
    </location>
</feature>
<dbReference type="GeneID" id="34527022"/>
<dbReference type="InterPro" id="IPR021109">
    <property type="entry name" value="Peptidase_aspartic_dom_sf"/>
</dbReference>
<dbReference type="PRINTS" id="PR00792">
    <property type="entry name" value="PEPSIN"/>
</dbReference>
<dbReference type="PANTHER" id="PTHR47966">
    <property type="entry name" value="BETA-SITE APP-CLEAVING ENZYME, ISOFORM A-RELATED"/>
    <property type="match status" value="1"/>
</dbReference>
<evidence type="ECO:0000256" key="2">
    <source>
        <dbReference type="ARBA" id="ARBA00022670"/>
    </source>
</evidence>
<dbReference type="InterPro" id="IPR033876">
    <property type="entry name" value="SAP-like"/>
</dbReference>
<evidence type="ECO:0000256" key="4">
    <source>
        <dbReference type="ARBA" id="ARBA00022750"/>
    </source>
</evidence>
<name>J7RNV1_HUIN7</name>